<dbReference type="RefSeq" id="WP_008443670.1">
    <property type="nucleotide sequence ID" value="NZ_AOJK01000057.1"/>
</dbReference>
<dbReference type="Proteomes" id="UP000011586">
    <property type="component" value="Unassembled WGS sequence"/>
</dbReference>
<dbReference type="OrthoDB" id="10691at2157"/>
<dbReference type="Gene3D" id="3.30.70.1380">
    <property type="entry name" value="Transcriptional regulatory protein pf0864 domain like"/>
    <property type="match status" value="1"/>
</dbReference>
<dbReference type="HAMAP" id="MF_01074">
    <property type="entry name" value="LarC"/>
    <property type="match status" value="1"/>
</dbReference>
<feature type="compositionally biased region" description="Basic and acidic residues" evidence="3">
    <location>
        <begin position="71"/>
        <end position="99"/>
    </location>
</feature>
<protein>
    <recommendedName>
        <fullName evidence="2">Putative nickel insertion protein</fullName>
    </recommendedName>
</protein>
<keyword evidence="2" id="KW-0456">Lyase</keyword>
<proteinExistence type="inferred from homology"/>
<dbReference type="Gene3D" id="3.10.20.300">
    <property type="entry name" value="mk0293 like domain"/>
    <property type="match status" value="1"/>
</dbReference>
<comment type="caution">
    <text evidence="4">The sequence shown here is derived from an EMBL/GenBank/DDBJ whole genome shotgun (WGS) entry which is preliminary data.</text>
</comment>
<dbReference type="Pfam" id="PF01969">
    <property type="entry name" value="Ni_insertion"/>
    <property type="match status" value="1"/>
</dbReference>
<dbReference type="PATRIC" id="fig|1227465.4.peg.2151"/>
<gene>
    <name evidence="4" type="ORF">C463_11032</name>
</gene>
<dbReference type="NCBIfam" id="TIGR00299">
    <property type="entry name" value="nickel pincer cofactor biosynthesis protein LarC"/>
    <property type="match status" value="1"/>
</dbReference>
<accession>M0E2T8</accession>
<evidence type="ECO:0000256" key="3">
    <source>
        <dbReference type="SAM" id="MobiDB-lite"/>
    </source>
</evidence>
<dbReference type="InterPro" id="IPR002822">
    <property type="entry name" value="Ni_insertion"/>
</dbReference>
<dbReference type="GO" id="GO:0016829">
    <property type="term" value="F:lyase activity"/>
    <property type="evidence" value="ECO:0007669"/>
    <property type="project" value="UniProtKB-UniRule"/>
</dbReference>
<comment type="similarity">
    <text evidence="2">Belongs to the LarC family.</text>
</comment>
<dbReference type="AlphaFoldDB" id="M0E2T8"/>
<dbReference type="PANTHER" id="PTHR36566:SF1">
    <property type="entry name" value="PYRIDINIUM-3,5-BISTHIOCARBOXYLIC ACID MONONUCLEOTIDE NICKEL INSERTION PROTEIN"/>
    <property type="match status" value="1"/>
</dbReference>
<evidence type="ECO:0000313" key="4">
    <source>
        <dbReference type="EMBL" id="ELZ42105.1"/>
    </source>
</evidence>
<dbReference type="STRING" id="1227465.C463_11032"/>
<keyword evidence="5" id="KW-1185">Reference proteome</keyword>
<evidence type="ECO:0000256" key="2">
    <source>
        <dbReference type="HAMAP-Rule" id="MF_01074"/>
    </source>
</evidence>
<feature type="region of interest" description="Disordered" evidence="3">
    <location>
        <begin position="270"/>
        <end position="301"/>
    </location>
</feature>
<dbReference type="GO" id="GO:0016151">
    <property type="term" value="F:nickel cation binding"/>
    <property type="evidence" value="ECO:0007669"/>
    <property type="project" value="UniProtKB-UniRule"/>
</dbReference>
<reference evidence="4 5" key="1">
    <citation type="journal article" date="2014" name="PLoS Genet.">
        <title>Phylogenetically driven sequencing of extremely halophilic archaea reveals strategies for static and dynamic osmo-response.</title>
        <authorList>
            <person name="Becker E.A."/>
            <person name="Seitzer P.M."/>
            <person name="Tritt A."/>
            <person name="Larsen D."/>
            <person name="Krusor M."/>
            <person name="Yao A.I."/>
            <person name="Wu D."/>
            <person name="Madern D."/>
            <person name="Eisen J.A."/>
            <person name="Darling A.E."/>
            <person name="Facciotti M.T."/>
        </authorList>
    </citation>
    <scope>NUCLEOTIDE SEQUENCE [LARGE SCALE GENOMIC DNA]</scope>
    <source>
        <strain evidence="4 5">DSM 19288</strain>
    </source>
</reference>
<dbReference type="PANTHER" id="PTHR36566">
    <property type="entry name" value="NICKEL INSERTION PROTEIN-RELATED"/>
    <property type="match status" value="1"/>
</dbReference>
<dbReference type="EMBL" id="AOJK01000057">
    <property type="protein sequence ID" value="ELZ42105.1"/>
    <property type="molecule type" value="Genomic_DNA"/>
</dbReference>
<keyword evidence="1 2" id="KW-0533">Nickel</keyword>
<evidence type="ECO:0000256" key="1">
    <source>
        <dbReference type="ARBA" id="ARBA00022596"/>
    </source>
</evidence>
<evidence type="ECO:0000313" key="5">
    <source>
        <dbReference type="Proteomes" id="UP000011586"/>
    </source>
</evidence>
<feature type="region of interest" description="Disordered" evidence="3">
    <location>
        <begin position="66"/>
        <end position="104"/>
    </location>
</feature>
<organism evidence="4 5">
    <name type="scientific">Halorubrum californiense DSM 19288</name>
    <dbReference type="NCBI Taxonomy" id="1227465"/>
    <lineage>
        <taxon>Archaea</taxon>
        <taxon>Methanobacteriati</taxon>
        <taxon>Methanobacteriota</taxon>
        <taxon>Stenosarchaea group</taxon>
        <taxon>Halobacteria</taxon>
        <taxon>Halobacteriales</taxon>
        <taxon>Haloferacaceae</taxon>
        <taxon>Halorubrum</taxon>
    </lineage>
</organism>
<sequence length="458" mass="47708">MRTLVFDGRTGAAGDMICAALIAAGADPDVLAPVSEALPVRYEVGETEKNGIRATTVDVLVDDGDETVETDSDHDHGHGHGHDHDHTHDTNSAEPDKPAEGAGVHRSYREVVGLVESMGLPAPVESTALDAFELLGRAEASVHGTDLDDTHFHEVGADDAIADVVGAALLLADLDPDRVVTTPVAAGGGTVEMSHGTYPVPAPATTEIATRADFRIVGGPIDRELLTPTGAAILGAVAEGVDAVPDLAVERAGYGAGDADFERHPNVLRALVGDGGDPGSDDDREEHGADHAHGGHSTDGSLVHDDIAVLETNLDDAAPEVLGGLQETLKRAGARDVTIVPTTMKKSRPGHLVKVICKPEDAEAVAERLARETGTLGVRQSGASHRWIAEREFETATLRVDGADHEVSVKVASTTAGAVYDVSGEYDDAAAVAEATGLPIREVLRRAEAEVRERLSGE</sequence>
<name>M0E2T8_9EURY</name>